<dbReference type="Gene3D" id="3.40.50.1000">
    <property type="entry name" value="HAD superfamily/HAD-like"/>
    <property type="match status" value="1"/>
</dbReference>
<dbReference type="GO" id="GO:0046872">
    <property type="term" value="F:metal ion binding"/>
    <property type="evidence" value="ECO:0007669"/>
    <property type="project" value="UniProtKB-KW"/>
</dbReference>
<evidence type="ECO:0000256" key="1">
    <source>
        <dbReference type="ARBA" id="ARBA00001946"/>
    </source>
</evidence>
<sequence length="205" mass="23018">MIKAILFDLDGVLVDMPNGHYEALNRALGLFGAAIELEEHYNSFNGLSSRKKIQMLEESGRLPVGLMETVNNIKQKYTKEIIPKYCIPNYSKIIMLKELKRRGFALACVSNSIRETLHYMLKSAQLFDHFDFIIGNDEVKKTKPDPEIYLSALQKMNLRPEECVAVEDAPHGIASAKASGVKVIEVRDVQDVDISLFDDLTEVGG</sequence>
<dbReference type="PRINTS" id="PR00413">
    <property type="entry name" value="HADHALOGNASE"/>
</dbReference>
<dbReference type="InterPro" id="IPR006439">
    <property type="entry name" value="HAD-SF_hydro_IA"/>
</dbReference>
<dbReference type="InterPro" id="IPR036412">
    <property type="entry name" value="HAD-like_sf"/>
</dbReference>
<keyword evidence="5" id="KW-0378">Hydrolase</keyword>
<keyword evidence="3" id="KW-0479">Metal-binding</keyword>
<gene>
    <name evidence="5" type="ORF">A3J93_01215</name>
</gene>
<organism evidence="5 6">
    <name type="scientific">Candidatus Magasanikbacteria bacterium RIFOXYC2_FULL_42_28</name>
    <dbReference type="NCBI Taxonomy" id="1798704"/>
    <lineage>
        <taxon>Bacteria</taxon>
        <taxon>Candidatus Magasanikiibacteriota</taxon>
    </lineage>
</organism>
<accession>A0A1F6NXU4</accession>
<dbReference type="PANTHER" id="PTHR46193">
    <property type="entry name" value="6-PHOSPHOGLUCONATE PHOSPHATASE"/>
    <property type="match status" value="1"/>
</dbReference>
<dbReference type="SFLD" id="SFLDG01129">
    <property type="entry name" value="C1.5:_HAD__Beta-PGM__Phosphata"/>
    <property type="match status" value="1"/>
</dbReference>
<dbReference type="NCBIfam" id="TIGR01549">
    <property type="entry name" value="HAD-SF-IA-v1"/>
    <property type="match status" value="1"/>
</dbReference>
<comment type="caution">
    <text evidence="5">The sequence shown here is derived from an EMBL/GenBank/DDBJ whole genome shotgun (WGS) entry which is preliminary data.</text>
</comment>
<dbReference type="SFLD" id="SFLDS00003">
    <property type="entry name" value="Haloacid_Dehalogenase"/>
    <property type="match status" value="1"/>
</dbReference>
<name>A0A1F6NXU4_9BACT</name>
<evidence type="ECO:0000313" key="5">
    <source>
        <dbReference type="EMBL" id="OGH88698.1"/>
    </source>
</evidence>
<dbReference type="Gene3D" id="1.10.150.240">
    <property type="entry name" value="Putative phosphatase, domain 2"/>
    <property type="match status" value="1"/>
</dbReference>
<dbReference type="PANTHER" id="PTHR46193:SF9">
    <property type="entry name" value="HALOACID DEHALOGENASE-LIKE HYDROLASE DOMAIN-CONTAINING PROTEIN SGPP"/>
    <property type="match status" value="1"/>
</dbReference>
<dbReference type="NCBIfam" id="TIGR01509">
    <property type="entry name" value="HAD-SF-IA-v3"/>
    <property type="match status" value="1"/>
</dbReference>
<evidence type="ECO:0000256" key="2">
    <source>
        <dbReference type="ARBA" id="ARBA00006171"/>
    </source>
</evidence>
<dbReference type="GO" id="GO:0016787">
    <property type="term" value="F:hydrolase activity"/>
    <property type="evidence" value="ECO:0007669"/>
    <property type="project" value="UniProtKB-KW"/>
</dbReference>
<dbReference type="SUPFAM" id="SSF56784">
    <property type="entry name" value="HAD-like"/>
    <property type="match status" value="1"/>
</dbReference>
<dbReference type="InterPro" id="IPR023214">
    <property type="entry name" value="HAD_sf"/>
</dbReference>
<evidence type="ECO:0000256" key="4">
    <source>
        <dbReference type="ARBA" id="ARBA00022842"/>
    </source>
</evidence>
<keyword evidence="4" id="KW-0460">Magnesium</keyword>
<dbReference type="InterPro" id="IPR051600">
    <property type="entry name" value="Beta-PGM-like"/>
</dbReference>
<evidence type="ECO:0000256" key="3">
    <source>
        <dbReference type="ARBA" id="ARBA00022723"/>
    </source>
</evidence>
<dbReference type="EMBL" id="MFQZ01000001">
    <property type="protein sequence ID" value="OGH88698.1"/>
    <property type="molecule type" value="Genomic_DNA"/>
</dbReference>
<comment type="cofactor">
    <cofactor evidence="1">
        <name>Mg(2+)</name>
        <dbReference type="ChEBI" id="CHEBI:18420"/>
    </cofactor>
</comment>
<dbReference type="Proteomes" id="UP000177907">
    <property type="component" value="Unassembled WGS sequence"/>
</dbReference>
<comment type="similarity">
    <text evidence="2">Belongs to the HAD-like hydrolase superfamily. CbbY/CbbZ/Gph/YieH family.</text>
</comment>
<proteinExistence type="inferred from homology"/>
<protein>
    <submittedName>
        <fullName evidence="5">HAD family hydrolase</fullName>
    </submittedName>
</protein>
<dbReference type="CDD" id="cd07505">
    <property type="entry name" value="HAD_BPGM-like"/>
    <property type="match status" value="1"/>
</dbReference>
<reference evidence="5 6" key="1">
    <citation type="journal article" date="2016" name="Nat. Commun.">
        <title>Thousands of microbial genomes shed light on interconnected biogeochemical processes in an aquifer system.</title>
        <authorList>
            <person name="Anantharaman K."/>
            <person name="Brown C.T."/>
            <person name="Hug L.A."/>
            <person name="Sharon I."/>
            <person name="Castelle C.J."/>
            <person name="Probst A.J."/>
            <person name="Thomas B.C."/>
            <person name="Singh A."/>
            <person name="Wilkins M.J."/>
            <person name="Karaoz U."/>
            <person name="Brodie E.L."/>
            <person name="Williams K.H."/>
            <person name="Hubbard S.S."/>
            <person name="Banfield J.F."/>
        </authorList>
    </citation>
    <scope>NUCLEOTIDE SEQUENCE [LARGE SCALE GENOMIC DNA]</scope>
</reference>
<dbReference type="Pfam" id="PF13419">
    <property type="entry name" value="HAD_2"/>
    <property type="match status" value="1"/>
</dbReference>
<dbReference type="InterPro" id="IPR041492">
    <property type="entry name" value="HAD_2"/>
</dbReference>
<dbReference type="InterPro" id="IPR023198">
    <property type="entry name" value="PGP-like_dom2"/>
</dbReference>
<dbReference type="SFLD" id="SFLDG01135">
    <property type="entry name" value="C1.5.6:_HAD__Beta-PGM__Phospha"/>
    <property type="match status" value="1"/>
</dbReference>
<dbReference type="AlphaFoldDB" id="A0A1F6NXU4"/>
<dbReference type="STRING" id="1798704.A3J93_01215"/>
<evidence type="ECO:0000313" key="6">
    <source>
        <dbReference type="Proteomes" id="UP000177907"/>
    </source>
</evidence>